<organism evidence="2 3">
    <name type="scientific">Alligator mississippiensis</name>
    <name type="common">American alligator</name>
    <dbReference type="NCBI Taxonomy" id="8496"/>
    <lineage>
        <taxon>Eukaryota</taxon>
        <taxon>Metazoa</taxon>
        <taxon>Chordata</taxon>
        <taxon>Craniata</taxon>
        <taxon>Vertebrata</taxon>
        <taxon>Euteleostomi</taxon>
        <taxon>Archelosauria</taxon>
        <taxon>Archosauria</taxon>
        <taxon>Crocodylia</taxon>
        <taxon>Alligatoridae</taxon>
        <taxon>Alligatorinae</taxon>
        <taxon>Alligator</taxon>
    </lineage>
</organism>
<feature type="region of interest" description="Disordered" evidence="1">
    <location>
        <begin position="1"/>
        <end position="38"/>
    </location>
</feature>
<accession>A0A151NHJ7</accession>
<evidence type="ECO:0000256" key="1">
    <source>
        <dbReference type="SAM" id="MobiDB-lite"/>
    </source>
</evidence>
<dbReference type="Proteomes" id="UP000050525">
    <property type="component" value="Unassembled WGS sequence"/>
</dbReference>
<proteinExistence type="predicted"/>
<dbReference type="EMBL" id="AKHW03002956">
    <property type="protein sequence ID" value="KYO36283.1"/>
    <property type="molecule type" value="Genomic_DNA"/>
</dbReference>
<evidence type="ECO:0000313" key="2">
    <source>
        <dbReference type="EMBL" id="KYO36283.1"/>
    </source>
</evidence>
<gene>
    <name evidence="2" type="ORF">Y1Q_0024056</name>
</gene>
<keyword evidence="3" id="KW-1185">Reference proteome</keyword>
<feature type="compositionally biased region" description="Polar residues" evidence="1">
    <location>
        <begin position="16"/>
        <end position="25"/>
    </location>
</feature>
<sequence length="83" mass="9670">MLQSSESKGWAPPSPRTSWHPSQNRRIPAVRTSKATATRYHLRKHSAHIRTTVDREAFTGTDEGQIYDDRQEVKMNELRVRPR</sequence>
<name>A0A151NHJ7_ALLMI</name>
<protein>
    <submittedName>
        <fullName evidence="2">Uncharacterized protein</fullName>
    </submittedName>
</protein>
<evidence type="ECO:0000313" key="3">
    <source>
        <dbReference type="Proteomes" id="UP000050525"/>
    </source>
</evidence>
<reference evidence="2 3" key="1">
    <citation type="journal article" date="2012" name="Genome Biol.">
        <title>Sequencing three crocodilian genomes to illuminate the evolution of archosaurs and amniotes.</title>
        <authorList>
            <person name="St John J.A."/>
            <person name="Braun E.L."/>
            <person name="Isberg S.R."/>
            <person name="Miles L.G."/>
            <person name="Chong A.Y."/>
            <person name="Gongora J."/>
            <person name="Dalzell P."/>
            <person name="Moran C."/>
            <person name="Bed'hom B."/>
            <person name="Abzhanov A."/>
            <person name="Burgess S.C."/>
            <person name="Cooksey A.M."/>
            <person name="Castoe T.A."/>
            <person name="Crawford N.G."/>
            <person name="Densmore L.D."/>
            <person name="Drew J.C."/>
            <person name="Edwards S.V."/>
            <person name="Faircloth B.C."/>
            <person name="Fujita M.K."/>
            <person name="Greenwold M.J."/>
            <person name="Hoffmann F.G."/>
            <person name="Howard J.M."/>
            <person name="Iguchi T."/>
            <person name="Janes D.E."/>
            <person name="Khan S.Y."/>
            <person name="Kohno S."/>
            <person name="de Koning A.J."/>
            <person name="Lance S.L."/>
            <person name="McCarthy F.M."/>
            <person name="McCormack J.E."/>
            <person name="Merchant M.E."/>
            <person name="Peterson D.G."/>
            <person name="Pollock D.D."/>
            <person name="Pourmand N."/>
            <person name="Raney B.J."/>
            <person name="Roessler K.A."/>
            <person name="Sanford J.R."/>
            <person name="Sawyer R.H."/>
            <person name="Schmidt C.J."/>
            <person name="Triplett E.W."/>
            <person name="Tuberville T.D."/>
            <person name="Venegas-Anaya M."/>
            <person name="Howard J.T."/>
            <person name="Jarvis E.D."/>
            <person name="Guillette L.J.Jr."/>
            <person name="Glenn T.C."/>
            <person name="Green R.E."/>
            <person name="Ray D.A."/>
        </authorList>
    </citation>
    <scope>NUCLEOTIDE SEQUENCE [LARGE SCALE GENOMIC DNA]</scope>
    <source>
        <strain evidence="2">KSC_2009_1</strain>
    </source>
</reference>
<comment type="caution">
    <text evidence="2">The sequence shown here is derived from an EMBL/GenBank/DDBJ whole genome shotgun (WGS) entry which is preliminary data.</text>
</comment>
<dbReference type="AlphaFoldDB" id="A0A151NHJ7"/>